<proteinExistence type="predicted"/>
<comment type="caution">
    <text evidence="1">The sequence shown here is derived from an EMBL/GenBank/DDBJ whole genome shotgun (WGS) entry which is preliminary data.</text>
</comment>
<gene>
    <name evidence="1" type="ORF">HPB49_006758</name>
</gene>
<protein>
    <submittedName>
        <fullName evidence="1">Uncharacterized protein</fullName>
    </submittedName>
</protein>
<sequence>MTQAEEKWPIEQQHGDTTPEQLEHKTETQVLHATVHDGDELLDLARFSFASRVDQVTVWVLRFVSNLHGEEERSDLLTAAEIDHTHVLWLMKAQSSSFYVEFEQSASENK</sequence>
<reference evidence="1" key="1">
    <citation type="submission" date="2020-05" db="EMBL/GenBank/DDBJ databases">
        <title>Large-scale comparative analyses of tick genomes elucidate their genetic diversity and vector capacities.</title>
        <authorList>
            <person name="Jia N."/>
            <person name="Wang J."/>
            <person name="Shi W."/>
            <person name="Du L."/>
            <person name="Sun Y."/>
            <person name="Zhan W."/>
            <person name="Jiang J."/>
            <person name="Wang Q."/>
            <person name="Zhang B."/>
            <person name="Ji P."/>
            <person name="Sakyi L.B."/>
            <person name="Cui X."/>
            <person name="Yuan T."/>
            <person name="Jiang B."/>
            <person name="Yang W."/>
            <person name="Lam T.T.-Y."/>
            <person name="Chang Q."/>
            <person name="Ding S."/>
            <person name="Wang X."/>
            <person name="Zhu J."/>
            <person name="Ruan X."/>
            <person name="Zhao L."/>
            <person name="Wei J."/>
            <person name="Que T."/>
            <person name="Du C."/>
            <person name="Cheng J."/>
            <person name="Dai P."/>
            <person name="Han X."/>
            <person name="Huang E."/>
            <person name="Gao Y."/>
            <person name="Liu J."/>
            <person name="Shao H."/>
            <person name="Ye R."/>
            <person name="Li L."/>
            <person name="Wei W."/>
            <person name="Wang X."/>
            <person name="Wang C."/>
            <person name="Yang T."/>
            <person name="Huo Q."/>
            <person name="Li W."/>
            <person name="Guo W."/>
            <person name="Chen H."/>
            <person name="Zhou L."/>
            <person name="Ni X."/>
            <person name="Tian J."/>
            <person name="Zhou Y."/>
            <person name="Sheng Y."/>
            <person name="Liu T."/>
            <person name="Pan Y."/>
            <person name="Xia L."/>
            <person name="Li J."/>
            <person name="Zhao F."/>
            <person name="Cao W."/>
        </authorList>
    </citation>
    <scope>NUCLEOTIDE SEQUENCE</scope>
    <source>
        <strain evidence="1">Dsil-2018</strain>
    </source>
</reference>
<name>A0ACB8C2G7_DERSI</name>
<evidence type="ECO:0000313" key="2">
    <source>
        <dbReference type="Proteomes" id="UP000821865"/>
    </source>
</evidence>
<keyword evidence="2" id="KW-1185">Reference proteome</keyword>
<accession>A0ACB8C2G7</accession>
<dbReference type="Proteomes" id="UP000821865">
    <property type="component" value="Chromosome 9"/>
</dbReference>
<evidence type="ECO:0000313" key="1">
    <source>
        <dbReference type="EMBL" id="KAH7933015.1"/>
    </source>
</evidence>
<dbReference type="EMBL" id="CM023478">
    <property type="protein sequence ID" value="KAH7933015.1"/>
    <property type="molecule type" value="Genomic_DNA"/>
</dbReference>
<organism evidence="1 2">
    <name type="scientific">Dermacentor silvarum</name>
    <name type="common">Tick</name>
    <dbReference type="NCBI Taxonomy" id="543639"/>
    <lineage>
        <taxon>Eukaryota</taxon>
        <taxon>Metazoa</taxon>
        <taxon>Ecdysozoa</taxon>
        <taxon>Arthropoda</taxon>
        <taxon>Chelicerata</taxon>
        <taxon>Arachnida</taxon>
        <taxon>Acari</taxon>
        <taxon>Parasitiformes</taxon>
        <taxon>Ixodida</taxon>
        <taxon>Ixodoidea</taxon>
        <taxon>Ixodidae</taxon>
        <taxon>Rhipicephalinae</taxon>
        <taxon>Dermacentor</taxon>
    </lineage>
</organism>